<feature type="transmembrane region" description="Helical" evidence="2">
    <location>
        <begin position="917"/>
        <end position="939"/>
    </location>
</feature>
<feature type="region of interest" description="Disordered" evidence="1">
    <location>
        <begin position="1455"/>
        <end position="1474"/>
    </location>
</feature>
<feature type="region of interest" description="Disordered" evidence="1">
    <location>
        <begin position="1395"/>
        <end position="1414"/>
    </location>
</feature>
<sequence>MARRPDEEYDYTVQGGAIGDSGVGSAREERRWSAERMECEREERRGARETRSGETRSAERRECREERRGTMERGETREERDDSRSERAAGGRTGAREPRVASTSRSIASTWSADCCCPVDHPVALLPSRLLSRPLVAMYVKSSTHISQTGIWNLGFRRWYEVAISSAEGLRGRAMARDLLGPALFLYGSRASFSPVDRELCSSIVPFSCLRFLITSLGLLITMPLLLFLHPFSCLGYSMVVDLLFSVAGSGWLNGSSTAAMDLLGPMDHVRVLFFREFFLSRSQVLFPLSLSVSSVNPLILIWMPLVLSSFSRLVHSIVDLQLLLLIGSMTCYDLLIPVMLLFGSSIGFCWPLLSFSVQLLGFSMVDLRSSIIGFGWFFNCGDGAVGADGSWPCSVLREITDWKSKKLIENLVGVSTTLILWGGVAVTLVKMQTEFGDLCLLQGVMVISSGWNIIFCNGSSMACFSYYGFVSDSDFWSCSLLPKILPLSCSLGYYRMGVMVIFSGTQDNLLSDLLELKLSCEDPAFWFGLYRFADLRNPSLGECLIKRLAFLLSLRRFQLLGSSIADLELAFLLSLRRFQLLGSSIADLELHGPQIRSLELTVDLLWYFGVAIQQSKLGVSKADFVGFAWKSDGKRSSCFLVLAYGYLTEVKVLLGQWISWVEKPVLLCSWGDSRLFLGRHEFSDVRLLSSLHIFFLFGLYGLSELLLLELSMLTVLGACGSFAFLERIIVDSLNSISSSVFSSRPVILSFGGCAMCGGKSSGDIFVVYIAALVHIIFLGLCLFSLFVRLFSLLVFVYDMNQLIEMIVMLLFDSLVLTAVKELLRFSVSSGLLVTPLFDALLASIARKELLGSMNLVEREASSTAGKELLGSMSVVEQEACVVFTSIDKVLFTSASPALSSVQLLGFSMVDLRSSVAWFRPFLLFLLPFSCLVLQWWIFDLQLSGSGWLSGCILGMLAPPVLHSIFDIQFLGLSSGAPISLVVWILLRLEFGCIVPLFSSELSLFLLSIYQLVMALFDALLASTAAAEELLMSMDLMVSLSSSMHVADTGDGIVGFCLADFVLISCCFAALICWRCNLIICLEERCREILVSVMSLFDALFASTVAKRFWDFVGAVVSEVQFFEVAICLQRSPTHHQSDLFEVAICFKKSVFWLQMRTYFGNLCSLHLICWTCNLLEKILPSALTAEGAFRFCGLPSMICFGTEHVQWFFSIKGPDHCQLSIVGKVDTSHGAQKWSHDGIAESVALPGKGYMTVHGLPLNFRDPKLVKKIGSNLGRVLAAEQYSALMGSLSGAICASERRLISRCRSCKAELSTIQSRKGQVFQYSDKLLADPPRRQGAGLQYVQRRGSFVRAPKTVKGRSQKLLLKQVPRTMVGDSQSEATIGEQITINEGEFNTPKKTHSRGSTCSVTEQNQKKLKLSPSSLHGTTRLVFGSLKELSSLGTSNVHWRQVSENQASCPRLEGSQSGVQFKKAN</sequence>
<keyword evidence="2" id="KW-0472">Membrane</keyword>
<evidence type="ECO:0000256" key="1">
    <source>
        <dbReference type="SAM" id="MobiDB-lite"/>
    </source>
</evidence>
<feature type="transmembrane region" description="Helical" evidence="2">
    <location>
        <begin position="1052"/>
        <end position="1072"/>
    </location>
</feature>
<keyword evidence="2" id="KW-0812">Transmembrane</keyword>
<feature type="transmembrane region" description="Helical" evidence="2">
    <location>
        <begin position="210"/>
        <end position="228"/>
    </location>
</feature>
<evidence type="ECO:0000256" key="2">
    <source>
        <dbReference type="SAM" id="Phobius"/>
    </source>
</evidence>
<feature type="transmembrane region" description="Helical" evidence="2">
    <location>
        <begin position="1004"/>
        <end position="1031"/>
    </location>
</feature>
<dbReference type="EMBL" id="JBBNAF010000008">
    <property type="protein sequence ID" value="KAK9120791.1"/>
    <property type="molecule type" value="Genomic_DNA"/>
</dbReference>
<evidence type="ECO:0000313" key="3">
    <source>
        <dbReference type="EMBL" id="KAK9120791.1"/>
    </source>
</evidence>
<proteinExistence type="predicted"/>
<feature type="transmembrane region" description="Helical" evidence="2">
    <location>
        <begin position="285"/>
        <end position="311"/>
    </location>
</feature>
<keyword evidence="2" id="KW-1133">Transmembrane helix</keyword>
<feature type="transmembrane region" description="Helical" evidence="2">
    <location>
        <begin position="826"/>
        <end position="846"/>
    </location>
</feature>
<feature type="transmembrane region" description="Helical" evidence="2">
    <location>
        <begin position="436"/>
        <end position="456"/>
    </location>
</feature>
<feature type="transmembrane region" description="Helical" evidence="2">
    <location>
        <begin position="803"/>
        <end position="820"/>
    </location>
</feature>
<feature type="compositionally biased region" description="Polar residues" evidence="1">
    <location>
        <begin position="1455"/>
        <end position="1468"/>
    </location>
</feature>
<feature type="transmembrane region" description="Helical" evidence="2">
    <location>
        <begin position="766"/>
        <end position="791"/>
    </location>
</feature>
<organism evidence="3 4">
    <name type="scientific">Stephania yunnanensis</name>
    <dbReference type="NCBI Taxonomy" id="152371"/>
    <lineage>
        <taxon>Eukaryota</taxon>
        <taxon>Viridiplantae</taxon>
        <taxon>Streptophyta</taxon>
        <taxon>Embryophyta</taxon>
        <taxon>Tracheophyta</taxon>
        <taxon>Spermatophyta</taxon>
        <taxon>Magnoliopsida</taxon>
        <taxon>Ranunculales</taxon>
        <taxon>Menispermaceae</taxon>
        <taxon>Menispermoideae</taxon>
        <taxon>Cissampelideae</taxon>
        <taxon>Stephania</taxon>
    </lineage>
</organism>
<evidence type="ECO:0000313" key="4">
    <source>
        <dbReference type="Proteomes" id="UP001420932"/>
    </source>
</evidence>
<feature type="transmembrane region" description="Helical" evidence="2">
    <location>
        <begin position="408"/>
        <end position="430"/>
    </location>
</feature>
<comment type="caution">
    <text evidence="3">The sequence shown here is derived from an EMBL/GenBank/DDBJ whole genome shotgun (WGS) entry which is preliminary data.</text>
</comment>
<protein>
    <submittedName>
        <fullName evidence="3">Uncharacterized protein</fullName>
    </submittedName>
</protein>
<name>A0AAP0NYC7_9MAGN</name>
<feature type="compositionally biased region" description="Basic and acidic residues" evidence="1">
    <location>
        <begin position="26"/>
        <end position="99"/>
    </location>
</feature>
<accession>A0AAP0NYC7</accession>
<feature type="region of interest" description="Disordered" evidence="1">
    <location>
        <begin position="1"/>
        <end position="103"/>
    </location>
</feature>
<dbReference type="Proteomes" id="UP001420932">
    <property type="component" value="Unassembled WGS sequence"/>
</dbReference>
<keyword evidence="4" id="KW-1185">Reference proteome</keyword>
<feature type="compositionally biased region" description="Polar residues" evidence="1">
    <location>
        <begin position="1403"/>
        <end position="1412"/>
    </location>
</feature>
<reference evidence="3 4" key="1">
    <citation type="submission" date="2024-01" db="EMBL/GenBank/DDBJ databases">
        <title>Genome assemblies of Stephania.</title>
        <authorList>
            <person name="Yang L."/>
        </authorList>
    </citation>
    <scope>NUCLEOTIDE SEQUENCE [LARGE SCALE GENOMIC DNA]</scope>
    <source>
        <strain evidence="3">YNDBR</strain>
        <tissue evidence="3">Leaf</tissue>
    </source>
</reference>
<gene>
    <name evidence="3" type="ORF">Syun_018408</name>
</gene>